<name>A0A5D8Z917_9GAMM</name>
<feature type="region of interest" description="Disordered" evidence="4">
    <location>
        <begin position="276"/>
        <end position="295"/>
    </location>
</feature>
<keyword evidence="2" id="KW-0472">Membrane</keyword>
<gene>
    <name evidence="6" type="primary">bamB</name>
    <name evidence="6" type="ORF">FW784_01985</name>
</gene>
<proteinExistence type="predicted"/>
<keyword evidence="3" id="KW-0998">Cell outer membrane</keyword>
<dbReference type="EMBL" id="VTRV01000010">
    <property type="protein sequence ID" value="TZF91398.1"/>
    <property type="molecule type" value="Genomic_DNA"/>
</dbReference>
<dbReference type="Proteomes" id="UP000323164">
    <property type="component" value="Unassembled WGS sequence"/>
</dbReference>
<feature type="domain" description="Pyrrolo-quinoline quinone repeat" evidence="5">
    <location>
        <begin position="95"/>
        <end position="293"/>
    </location>
</feature>
<feature type="non-terminal residue" evidence="6">
    <location>
        <position position="295"/>
    </location>
</feature>
<dbReference type="InterPro" id="IPR011047">
    <property type="entry name" value="Quinoprotein_ADH-like_sf"/>
</dbReference>
<dbReference type="PROSITE" id="PS51257">
    <property type="entry name" value="PROKAR_LIPOPROTEIN"/>
    <property type="match status" value="1"/>
</dbReference>
<keyword evidence="1" id="KW-0732">Signal</keyword>
<comment type="caution">
    <text evidence="6">The sequence shown here is derived from an EMBL/GenBank/DDBJ whole genome shotgun (WGS) entry which is preliminary data.</text>
</comment>
<dbReference type="SUPFAM" id="SSF50998">
    <property type="entry name" value="Quinoprotein alcohol dehydrogenase-like"/>
    <property type="match status" value="1"/>
</dbReference>
<dbReference type="RefSeq" id="WP_149351678.1">
    <property type="nucleotide sequence ID" value="NZ_VTRV01000010.1"/>
</dbReference>
<accession>A0A5D8Z917</accession>
<dbReference type="SMART" id="SM00564">
    <property type="entry name" value="PQQ"/>
    <property type="match status" value="5"/>
</dbReference>
<evidence type="ECO:0000256" key="1">
    <source>
        <dbReference type="ARBA" id="ARBA00022729"/>
    </source>
</evidence>
<dbReference type="PANTHER" id="PTHR34512:SF30">
    <property type="entry name" value="OUTER MEMBRANE PROTEIN ASSEMBLY FACTOR BAMB"/>
    <property type="match status" value="1"/>
</dbReference>
<evidence type="ECO:0000259" key="5">
    <source>
        <dbReference type="Pfam" id="PF13360"/>
    </source>
</evidence>
<dbReference type="NCBIfam" id="TIGR03300">
    <property type="entry name" value="assembly_YfgL"/>
    <property type="match status" value="1"/>
</dbReference>
<dbReference type="InterPro" id="IPR017687">
    <property type="entry name" value="BamB"/>
</dbReference>
<organism evidence="6 7">
    <name type="scientific">Cognatilysobacter lacus</name>
    <dbReference type="NCBI Taxonomy" id="1643323"/>
    <lineage>
        <taxon>Bacteria</taxon>
        <taxon>Pseudomonadati</taxon>
        <taxon>Pseudomonadota</taxon>
        <taxon>Gammaproteobacteria</taxon>
        <taxon>Lysobacterales</taxon>
        <taxon>Lysobacteraceae</taxon>
        <taxon>Cognatilysobacter</taxon>
    </lineage>
</organism>
<dbReference type="InterPro" id="IPR018391">
    <property type="entry name" value="PQQ_b-propeller_rpt"/>
</dbReference>
<dbReference type="PANTHER" id="PTHR34512">
    <property type="entry name" value="CELL SURFACE PROTEIN"/>
    <property type="match status" value="1"/>
</dbReference>
<reference evidence="6 7" key="1">
    <citation type="submission" date="2019-08" db="EMBL/GenBank/DDBJ databases">
        <title>Draft genome sequence of Lysobacter sp. UKS-15.</title>
        <authorList>
            <person name="Im W.-T."/>
        </authorList>
    </citation>
    <scope>NUCLEOTIDE SEQUENCE [LARGE SCALE GENOMIC DNA]</scope>
    <source>
        <strain evidence="6 7">UKS-15</strain>
    </source>
</reference>
<dbReference type="OrthoDB" id="5173551at2"/>
<dbReference type="InterPro" id="IPR015943">
    <property type="entry name" value="WD40/YVTN_repeat-like_dom_sf"/>
</dbReference>
<dbReference type="Pfam" id="PF13360">
    <property type="entry name" value="PQQ_2"/>
    <property type="match status" value="1"/>
</dbReference>
<evidence type="ECO:0000313" key="7">
    <source>
        <dbReference type="Proteomes" id="UP000323164"/>
    </source>
</evidence>
<keyword evidence="7" id="KW-1185">Reference proteome</keyword>
<dbReference type="InterPro" id="IPR002372">
    <property type="entry name" value="PQQ_rpt_dom"/>
</dbReference>
<evidence type="ECO:0000256" key="4">
    <source>
        <dbReference type="SAM" id="MobiDB-lite"/>
    </source>
</evidence>
<evidence type="ECO:0000256" key="3">
    <source>
        <dbReference type="ARBA" id="ARBA00023237"/>
    </source>
</evidence>
<evidence type="ECO:0000256" key="2">
    <source>
        <dbReference type="ARBA" id="ARBA00023136"/>
    </source>
</evidence>
<protein>
    <submittedName>
        <fullName evidence="6">Outer membrane protein assembly factor BamB</fullName>
    </submittedName>
</protein>
<dbReference type="Gene3D" id="2.130.10.10">
    <property type="entry name" value="YVTN repeat-like/Quinoprotein amine dehydrogenase"/>
    <property type="match status" value="1"/>
</dbReference>
<sequence length="295" mass="30505">MNSARPSSPTGRRFARLALVLAVVALSGCSTVGGWFSGKDSGKKAAKPMELVAITPTLNVSQLWSTDVGAGEGRLGLRQGPVVDGGRVFAAAVAGGVYALDLQTGKSVWHHDTKVKVSGGPGVGEGLVVVGGLEGEVIALDEATGTEKWTAKVSNEVISAPTIAQGRVFVRTVDGRVTAFDAGTGERRWFWNRELPNLTARGNDSVAAGPGVVFVGNDDGTVAMLAANDGRPLWELPIAQPEGRNELERIADVDGTPVLEGGALYATSLKHSTAAIDAPNGRPVWTAEHGGPGRP</sequence>
<evidence type="ECO:0000313" key="6">
    <source>
        <dbReference type="EMBL" id="TZF91398.1"/>
    </source>
</evidence>
<dbReference type="AlphaFoldDB" id="A0A5D8Z917"/>